<evidence type="ECO:0000256" key="1">
    <source>
        <dbReference type="ARBA" id="ARBA00001593"/>
    </source>
</evidence>
<dbReference type="KEGG" id="sgh:107549698"/>
<dbReference type="FunFam" id="3.30.70.1230:FF:000001">
    <property type="entry name" value="Adenylate cyclase"/>
    <property type="match status" value="1"/>
</dbReference>
<evidence type="ECO:0000256" key="11">
    <source>
        <dbReference type="ARBA" id="ARBA00022481"/>
    </source>
</evidence>
<feature type="binding site" evidence="34">
    <location>
        <begin position="1061"/>
        <end position="1063"/>
    </location>
    <ligand>
        <name>ATP</name>
        <dbReference type="ChEBI" id="CHEBI:30616"/>
    </ligand>
</feature>
<comment type="subcellular location">
    <subcellularLocation>
        <location evidence="4">Apical cell membrane</location>
    </subcellularLocation>
    <subcellularLocation>
        <location evidence="3">Basolateral cell membrane</location>
    </subcellularLocation>
    <subcellularLocation>
        <location evidence="9">Cell membrane</location>
        <topology evidence="9">Multi-pass membrane protein</topology>
    </subcellularLocation>
    <subcellularLocation>
        <location evidence="5">Cell projection</location>
        <location evidence="5">Dendrite</location>
    </subcellularLocation>
    <subcellularLocation>
        <location evidence="8">Cytoplasmic vesicle</location>
        <location evidence="8">Clathrin-coated vesicle membrane</location>
    </subcellularLocation>
    <subcellularLocation>
        <location evidence="6">Membrane raft</location>
    </subcellularLocation>
    <subcellularLocation>
        <location evidence="7">Membrane</location>
        <location evidence="7">Caveola</location>
    </subcellularLocation>
    <subcellularLocation>
        <location evidence="31">Membrane</location>
        <location evidence="31">Coated pit</location>
    </subcellularLocation>
    <subcellularLocation>
        <location evidence="29">Postsynaptic density</location>
    </subcellularLocation>
    <subcellularLocation>
        <location evidence="30">Presynaptic cell membrane</location>
    </subcellularLocation>
</comment>
<sequence>MVTFSDTSDMHKMLPPSCIPTPLSPGMRRKQLLWQNAVKHIISQRGLRQQFGVEPARKIHVTDAYIEEINQQIRSKASRGITKRRSSVARVHPSFFGERSSSSSTQTRTSADYVCDADFFVHWGHIIHGVYMPTLRHIFKSKDLEKLYQRHSSHTRRTSLVVTNIIDAAAKLHLLLLYLALVPDSSDILLGWFTGFFMACAIGLCVLVLTCKRSHSPRWLHYAGMASWLSQTAQVLGGLAYGLERDQSWYVLFTLFATYTLLPLPLLWAIGAGTLTSILHLTAETIRHVSEVGLLRKILAKALLYTSMNVAGLFIHYLTDQSQRQAFLETRRCIEGRMKLETENQRQERLVLSILPRFVALEMITDMTSMDDELDPQQFHKIYIHQYKDVSILFADIKGFTLLSMNMSAQELVCLLNELFGRFDRLVEEYDCLRIKILGDCYYCVSGVPEPQQAHARCCVEMGLAMISTTRSVRKQLNFDMDMRIGIHSGSVLCGVLGLQKWQFDVWSWDVGIANMLEAGGIPGRIHISRATLDCLNGSYQTEDGRGYERNEFLRKHKIDTFLICHKEEDLDEIEADRFKTRQNHRPWNKEILASFSHGSYTQLPTSSVCRSTSKEINKRLEHAIDLRSSERMRQEHITSATLVFKDTHIEEKFSQVRDEMFKTNLVCSFIMFLLLMAVQALIPVARLYYWTALQFCLFLLGYLLLLIMVLAEEFKHSPGVLQQFCCWIHENNSMRNLLTVTAIAINFGMALFDMIWCNSTDTREISTGDTEEYQTSQKPLTACTYPEFFVLSGVVSMVTCAVFLRLSSLLKLAILLLVVVIYTYFIEMSFHMLYVNQPEQEQSSRRKGVSILLMAMFVIAVFYNGRRWEATTRLDFLWRLQAQQEVQEMRDLREHNESLLHNILPAHVARHFLERNRHDQELYSQSYDEVGVMFASIAGFNEYYEQKEISHEGVECLRLLNEIIADFDELLEESYFLDIEKIKTIGSCYMAASGLSPDKQSHVVNDWHHLSELVLFALAMKETLKEINKKHSSNNFQLRVGIAHGPVVAGVIGATKPQYDIWGMTVNLASRMDSTGVSGRIQVPEATRNILADWGFVLELRGEIYIKGVSERKGHVRTYFISTKRRQLSRNRITDRGKNGRSGRTTLAAVVFGLVQAIHREKQRDTNGGLTLPNKNFNNLKL</sequence>
<evidence type="ECO:0000256" key="33">
    <source>
        <dbReference type="PIRNR" id="PIRNR039050"/>
    </source>
</evidence>
<feature type="transmembrane region" description="Helical" evidence="36">
    <location>
        <begin position="160"/>
        <end position="182"/>
    </location>
</feature>
<dbReference type="FunCoup" id="A0A672P7F9">
    <property type="interactions" value="105"/>
</dbReference>
<evidence type="ECO:0000256" key="10">
    <source>
        <dbReference type="ARBA" id="ARBA00022475"/>
    </source>
</evidence>
<dbReference type="GO" id="GO:0016323">
    <property type="term" value="C:basolateral plasma membrane"/>
    <property type="evidence" value="ECO:0007669"/>
    <property type="project" value="UniProtKB-SubCell"/>
</dbReference>
<keyword evidence="20 33" id="KW-0115">cAMP biosynthesis</keyword>
<evidence type="ECO:0000259" key="37">
    <source>
        <dbReference type="PROSITE" id="PS50125"/>
    </source>
</evidence>
<reference evidence="38" key="2">
    <citation type="submission" date="2025-09" db="UniProtKB">
        <authorList>
            <consortium name="Ensembl"/>
        </authorList>
    </citation>
    <scope>IDENTIFICATION</scope>
</reference>
<keyword evidence="21" id="KW-0770">Synapse</keyword>
<dbReference type="Pfam" id="PF00211">
    <property type="entry name" value="Guanylate_cyc"/>
    <property type="match status" value="2"/>
</dbReference>
<feature type="transmembrane region" description="Helical" evidence="36">
    <location>
        <begin position="249"/>
        <end position="270"/>
    </location>
</feature>
<evidence type="ECO:0000256" key="5">
    <source>
        <dbReference type="ARBA" id="ARBA00004279"/>
    </source>
</evidence>
<dbReference type="InterPro" id="IPR029787">
    <property type="entry name" value="Nucleotide_cyclase"/>
</dbReference>
<evidence type="ECO:0000256" key="29">
    <source>
        <dbReference type="ARBA" id="ARBA00034105"/>
    </source>
</evidence>
<dbReference type="GO" id="GO:0046872">
    <property type="term" value="F:metal ion binding"/>
    <property type="evidence" value="ECO:0007669"/>
    <property type="project" value="UniProtKB-KW"/>
</dbReference>
<evidence type="ECO:0000256" key="13">
    <source>
        <dbReference type="ARBA" id="ARBA00022692"/>
    </source>
</evidence>
<dbReference type="InterPro" id="IPR032628">
    <property type="entry name" value="AC_N"/>
</dbReference>
<evidence type="ECO:0000256" key="35">
    <source>
        <dbReference type="PIRSR" id="PIRSR039050-51"/>
    </source>
</evidence>
<feature type="binding site" evidence="35">
    <location>
        <position position="397"/>
    </location>
    <ligand>
        <name>Mg(2+)</name>
        <dbReference type="ChEBI" id="CHEBI:18420"/>
        <label>2</label>
        <note>catalytic</note>
    </ligand>
</feature>
<evidence type="ECO:0000256" key="16">
    <source>
        <dbReference type="ARBA" id="ARBA00022741"/>
    </source>
</evidence>
<feature type="binding site" evidence="34">
    <location>
        <begin position="396"/>
        <end position="401"/>
    </location>
    <ligand>
        <name>ATP</name>
        <dbReference type="ChEBI" id="CHEBI:30616"/>
    </ligand>
</feature>
<dbReference type="InterPro" id="IPR001054">
    <property type="entry name" value="A/G_cyclase"/>
</dbReference>
<protein>
    <recommendedName>
        <fullName evidence="33">adenylate cyclase</fullName>
        <ecNumber evidence="33">4.6.1.1</ecNumber>
    </recommendedName>
</protein>
<dbReference type="OMA" id="IHENNSM"/>
<evidence type="ECO:0000256" key="25">
    <source>
        <dbReference type="ARBA" id="ARBA00023211"/>
    </source>
</evidence>
<keyword evidence="18 33" id="KW-0460">Magnesium</keyword>
<dbReference type="Pfam" id="PF16214">
    <property type="entry name" value="AC_N"/>
    <property type="match status" value="1"/>
</dbReference>
<dbReference type="Pfam" id="PF06327">
    <property type="entry name" value="Adcy_cons_dom"/>
    <property type="match status" value="1"/>
</dbReference>
<evidence type="ECO:0000256" key="8">
    <source>
        <dbReference type="ARBA" id="ARBA00004640"/>
    </source>
</evidence>
<keyword evidence="16 33" id="KW-0547">Nucleotide-binding</keyword>
<evidence type="ECO:0000256" key="36">
    <source>
        <dbReference type="SAM" id="Phobius"/>
    </source>
</evidence>
<feature type="binding site" evidence="34">
    <location>
        <position position="484"/>
    </location>
    <ligand>
        <name>ATP</name>
        <dbReference type="ChEBI" id="CHEBI:30616"/>
    </ligand>
</feature>
<feature type="transmembrane region" description="Helical" evidence="36">
    <location>
        <begin position="738"/>
        <end position="757"/>
    </location>
</feature>
<dbReference type="InParanoid" id="A0A672P7F9"/>
<dbReference type="GO" id="GO:0014069">
    <property type="term" value="C:postsynaptic density"/>
    <property type="evidence" value="ECO:0007669"/>
    <property type="project" value="UniProtKB-SubCell"/>
</dbReference>
<feature type="binding site" evidence="35">
    <location>
        <position position="396"/>
    </location>
    <ligand>
        <name>Mg(2+)</name>
        <dbReference type="ChEBI" id="CHEBI:18420"/>
        <label>2</label>
        <note>catalytic</note>
    </ligand>
</feature>
<dbReference type="PROSITE" id="PS50125">
    <property type="entry name" value="GUANYLATE_CYCLASE_2"/>
    <property type="match status" value="2"/>
</dbReference>
<dbReference type="GO" id="GO:0030665">
    <property type="term" value="C:clathrin-coated vesicle membrane"/>
    <property type="evidence" value="ECO:0007669"/>
    <property type="project" value="UniProtKB-SubCell"/>
</dbReference>
<keyword evidence="12" id="KW-0597">Phosphoprotein</keyword>
<evidence type="ECO:0000256" key="31">
    <source>
        <dbReference type="ARBA" id="ARBA00037878"/>
    </source>
</evidence>
<dbReference type="PIRSF" id="PIRSF039050">
    <property type="entry name" value="Ade_cyc"/>
    <property type="match status" value="1"/>
</dbReference>
<keyword evidence="27" id="KW-0966">Cell projection</keyword>
<dbReference type="PANTHER" id="PTHR45627:SF15">
    <property type="entry name" value="ADENYLATE CYCLASE"/>
    <property type="match status" value="1"/>
</dbReference>
<evidence type="ECO:0000256" key="32">
    <source>
        <dbReference type="ARBA" id="ARBA00058052"/>
    </source>
</evidence>
<keyword evidence="14 33" id="KW-0479">Metal-binding</keyword>
<keyword evidence="15" id="KW-0677">Repeat</keyword>
<proteinExistence type="inferred from homology"/>
<evidence type="ECO:0000256" key="6">
    <source>
        <dbReference type="ARBA" id="ARBA00004285"/>
    </source>
</evidence>
<feature type="binding site" evidence="34">
    <location>
        <position position="1108"/>
    </location>
    <ligand>
        <name>ATP</name>
        <dbReference type="ChEBI" id="CHEBI:30616"/>
    </ligand>
</feature>
<feature type="binding site" evidence="35">
    <location>
        <position position="440"/>
    </location>
    <ligand>
        <name>Mg(2+)</name>
        <dbReference type="ChEBI" id="CHEBI:18420"/>
        <label>1</label>
        <note>catalytic</note>
    </ligand>
</feature>
<dbReference type="GO" id="GO:0004016">
    <property type="term" value="F:adenylate cyclase activity"/>
    <property type="evidence" value="ECO:0007669"/>
    <property type="project" value="UniProtKB-EC"/>
</dbReference>
<feature type="transmembrane region" description="Helical" evidence="36">
    <location>
        <begin position="789"/>
        <end position="807"/>
    </location>
</feature>
<keyword evidence="11" id="KW-0488">Methylation</keyword>
<keyword evidence="13 36" id="KW-0812">Transmembrane</keyword>
<accession>A0A672P7F9</accession>
<evidence type="ECO:0000256" key="20">
    <source>
        <dbReference type="ARBA" id="ARBA00022998"/>
    </source>
</evidence>
<dbReference type="GO" id="GO:0006171">
    <property type="term" value="P:cAMP biosynthetic process"/>
    <property type="evidence" value="ECO:0007669"/>
    <property type="project" value="UniProtKB-KW"/>
</dbReference>
<organism evidence="38 39">
    <name type="scientific">Sinocyclocheilus grahami</name>
    <name type="common">Dianchi golden-line fish</name>
    <name type="synonym">Barbus grahami</name>
    <dbReference type="NCBI Taxonomy" id="75366"/>
    <lineage>
        <taxon>Eukaryota</taxon>
        <taxon>Metazoa</taxon>
        <taxon>Chordata</taxon>
        <taxon>Craniata</taxon>
        <taxon>Vertebrata</taxon>
        <taxon>Euteleostomi</taxon>
        <taxon>Actinopterygii</taxon>
        <taxon>Neopterygii</taxon>
        <taxon>Teleostei</taxon>
        <taxon>Ostariophysi</taxon>
        <taxon>Cypriniformes</taxon>
        <taxon>Cyprinidae</taxon>
        <taxon>Cyprininae</taxon>
        <taxon>Sinocyclocheilus</taxon>
    </lineage>
</organism>
<feature type="binding site" evidence="35">
    <location>
        <position position="440"/>
    </location>
    <ligand>
        <name>Mg(2+)</name>
        <dbReference type="ChEBI" id="CHEBI:18420"/>
        <label>2</label>
        <note>catalytic</note>
    </ligand>
</feature>
<reference evidence="38" key="1">
    <citation type="submission" date="2025-08" db="UniProtKB">
        <authorList>
            <consortium name="Ensembl"/>
        </authorList>
    </citation>
    <scope>IDENTIFICATION</scope>
</reference>
<dbReference type="GO" id="GO:0042734">
    <property type="term" value="C:presynaptic membrane"/>
    <property type="evidence" value="ECO:0007669"/>
    <property type="project" value="UniProtKB-SubCell"/>
</dbReference>
<evidence type="ECO:0000256" key="15">
    <source>
        <dbReference type="ARBA" id="ARBA00022737"/>
    </source>
</evidence>
<evidence type="ECO:0000256" key="17">
    <source>
        <dbReference type="ARBA" id="ARBA00022840"/>
    </source>
</evidence>
<gene>
    <name evidence="38" type="primary">si:dkey-206f10.1</name>
</gene>
<dbReference type="GO" id="GO:0005905">
    <property type="term" value="C:clathrin-coated pit"/>
    <property type="evidence" value="ECO:0007669"/>
    <property type="project" value="UniProtKB-KW"/>
</dbReference>
<comment type="function">
    <text evidence="33">Catalyzes the formation of the signaling molecule cAMP in response to G-protein signaling.</text>
</comment>
<evidence type="ECO:0000256" key="2">
    <source>
        <dbReference type="ARBA" id="ARBA00001936"/>
    </source>
</evidence>
<evidence type="ECO:0000256" key="34">
    <source>
        <dbReference type="PIRSR" id="PIRSR039050-50"/>
    </source>
</evidence>
<dbReference type="CDD" id="cd07302">
    <property type="entry name" value="CHD"/>
    <property type="match status" value="2"/>
</dbReference>
<dbReference type="AlphaFoldDB" id="A0A672P7F9"/>
<feature type="binding site" evidence="34">
    <location>
        <position position="984"/>
    </location>
    <ligand>
        <name>ATP</name>
        <dbReference type="ChEBI" id="CHEBI:30616"/>
    </ligand>
</feature>
<dbReference type="PANTHER" id="PTHR45627">
    <property type="entry name" value="ADENYLATE CYCLASE TYPE 1"/>
    <property type="match status" value="1"/>
</dbReference>
<keyword evidence="25 35" id="KW-0464">Manganese</keyword>
<evidence type="ECO:0000256" key="14">
    <source>
        <dbReference type="ARBA" id="ARBA00022723"/>
    </source>
</evidence>
<evidence type="ECO:0000256" key="23">
    <source>
        <dbReference type="ARBA" id="ARBA00023176"/>
    </source>
</evidence>
<feature type="binding site" evidence="34">
    <location>
        <begin position="438"/>
        <end position="440"/>
    </location>
    <ligand>
        <name>ATP</name>
        <dbReference type="ChEBI" id="CHEBI:30616"/>
    </ligand>
</feature>
<dbReference type="FunFam" id="3.30.70.1230:FF:000011">
    <property type="entry name" value="Adenylate cyclase"/>
    <property type="match status" value="1"/>
</dbReference>
<comment type="function">
    <text evidence="32">Catalyzes the formation of cAMP in response to calcium entry leadings to cAMP signaling activation that affect processes suche as synaptic plasticity and insulin secretion. Plays a role in many brain functions, such as learning, memory, drug addiction, and anxiety modulation through regulation of synaptic plasticity by modulating long-term memory and long-term potentiation (LTP) through CREB transcription factor activity modulation. Plays a central role in insulin secretion by controlling glucose homeostasis through glucagon-like peptide 1 and glucose signaling pathway and maintains insulin secretion through calcium-dependent PKA activation leading to vesicle pool replenishment. Also, allows PTGER3 to induce potentiation of PTGER4-mediated PLA2 secretion by switching from a negative to a positive regulation, during the IL1B induced-dedifferentiation of smooth muscle cells.</text>
</comment>
<dbReference type="GO" id="GO:0005524">
    <property type="term" value="F:ATP binding"/>
    <property type="evidence" value="ECO:0007669"/>
    <property type="project" value="UniProtKB-UniRule"/>
</dbReference>
<feature type="binding site" evidence="34">
    <location>
        <begin position="1068"/>
        <end position="1072"/>
    </location>
    <ligand>
        <name>ATP</name>
        <dbReference type="ChEBI" id="CHEBI:30616"/>
    </ligand>
</feature>
<keyword evidence="17 33" id="KW-0067">ATP-binding</keyword>
<dbReference type="GO" id="GO:0005901">
    <property type="term" value="C:caveola"/>
    <property type="evidence" value="ECO:0007669"/>
    <property type="project" value="UniProtKB-SubCell"/>
</dbReference>
<dbReference type="Gene3D" id="3.30.70.1230">
    <property type="entry name" value="Nucleotide cyclase"/>
    <property type="match status" value="2"/>
</dbReference>
<keyword evidence="19 36" id="KW-1133">Transmembrane helix</keyword>
<dbReference type="GO" id="GO:0030425">
    <property type="term" value="C:dendrite"/>
    <property type="evidence" value="ECO:0007669"/>
    <property type="project" value="UniProtKB-SubCell"/>
</dbReference>
<keyword evidence="23" id="KW-0168">Coated pit</keyword>
<dbReference type="GO" id="GO:0016324">
    <property type="term" value="C:apical plasma membrane"/>
    <property type="evidence" value="ECO:0007669"/>
    <property type="project" value="UniProtKB-SubCell"/>
</dbReference>
<feature type="transmembrane region" description="Helical" evidence="36">
    <location>
        <begin position="664"/>
        <end position="683"/>
    </location>
</feature>
<keyword evidence="39" id="KW-1185">Reference proteome</keyword>
<keyword evidence="24" id="KW-0325">Glycoprotein</keyword>
<evidence type="ECO:0000256" key="19">
    <source>
        <dbReference type="ARBA" id="ARBA00022989"/>
    </source>
</evidence>
<evidence type="ECO:0000313" key="39">
    <source>
        <dbReference type="Proteomes" id="UP000472262"/>
    </source>
</evidence>
<feature type="domain" description="Guanylate cyclase" evidence="37">
    <location>
        <begin position="391"/>
        <end position="518"/>
    </location>
</feature>
<dbReference type="GO" id="GO:0007189">
    <property type="term" value="P:adenylate cyclase-activating G protein-coupled receptor signaling pathway"/>
    <property type="evidence" value="ECO:0007669"/>
    <property type="project" value="TreeGrafter"/>
</dbReference>
<evidence type="ECO:0000256" key="27">
    <source>
        <dbReference type="ARBA" id="ARBA00023273"/>
    </source>
</evidence>
<keyword evidence="10" id="KW-1003">Cell membrane</keyword>
<keyword evidence="28" id="KW-0968">Cytoplasmic vesicle</keyword>
<comment type="catalytic activity">
    <reaction evidence="1 33">
        <text>ATP = 3',5'-cyclic AMP + diphosphate</text>
        <dbReference type="Rhea" id="RHEA:15389"/>
        <dbReference type="ChEBI" id="CHEBI:30616"/>
        <dbReference type="ChEBI" id="CHEBI:33019"/>
        <dbReference type="ChEBI" id="CHEBI:58165"/>
        <dbReference type="EC" id="4.6.1.1"/>
    </reaction>
</comment>
<keyword evidence="22 33" id="KW-0472">Membrane</keyword>
<feature type="transmembrane region" description="Helical" evidence="36">
    <location>
        <begin position="814"/>
        <end position="836"/>
    </location>
</feature>
<evidence type="ECO:0000256" key="24">
    <source>
        <dbReference type="ARBA" id="ARBA00023180"/>
    </source>
</evidence>
<dbReference type="Proteomes" id="UP000472262">
    <property type="component" value="Unassembled WGS sequence"/>
</dbReference>
<dbReference type="EC" id="4.6.1.1" evidence="33"/>
<feature type="transmembrane region" description="Helical" evidence="36">
    <location>
        <begin position="848"/>
        <end position="866"/>
    </location>
</feature>
<dbReference type="InterPro" id="IPR009398">
    <property type="entry name" value="Adcy_conserved_dom"/>
</dbReference>
<evidence type="ECO:0000256" key="18">
    <source>
        <dbReference type="ARBA" id="ARBA00022842"/>
    </source>
</evidence>
<dbReference type="GO" id="GO:0035556">
    <property type="term" value="P:intracellular signal transduction"/>
    <property type="evidence" value="ECO:0007669"/>
    <property type="project" value="InterPro"/>
</dbReference>
<evidence type="ECO:0000313" key="38">
    <source>
        <dbReference type="Ensembl" id="ENSSGRP00000059528.1"/>
    </source>
</evidence>
<feature type="transmembrane region" description="Helical" evidence="36">
    <location>
        <begin position="188"/>
        <end position="210"/>
    </location>
</feature>
<feature type="binding site" evidence="35">
    <location>
        <position position="396"/>
    </location>
    <ligand>
        <name>Mg(2+)</name>
        <dbReference type="ChEBI" id="CHEBI:18420"/>
        <label>1</label>
        <note>catalytic</note>
    </ligand>
</feature>
<dbReference type="SMART" id="SM00044">
    <property type="entry name" value="CYCc"/>
    <property type="match status" value="2"/>
</dbReference>
<name>A0A672P7F9_SINGR</name>
<evidence type="ECO:0000256" key="4">
    <source>
        <dbReference type="ARBA" id="ARBA00004221"/>
    </source>
</evidence>
<evidence type="ECO:0000256" key="3">
    <source>
        <dbReference type="ARBA" id="ARBA00004187"/>
    </source>
</evidence>
<comment type="similarity">
    <text evidence="33">Belongs to the adenylyl cyclase class-4/guanylyl cyclase family.</text>
</comment>
<evidence type="ECO:0000256" key="28">
    <source>
        <dbReference type="ARBA" id="ARBA00023329"/>
    </source>
</evidence>
<evidence type="ECO:0000256" key="21">
    <source>
        <dbReference type="ARBA" id="ARBA00023018"/>
    </source>
</evidence>
<feature type="transmembrane region" description="Helical" evidence="36">
    <location>
        <begin position="689"/>
        <end position="712"/>
    </location>
</feature>
<dbReference type="SUPFAM" id="SSF55073">
    <property type="entry name" value="Nucleotide cyclase"/>
    <property type="match status" value="2"/>
</dbReference>
<feature type="domain" description="Guanylate cyclase" evidence="37">
    <location>
        <begin position="932"/>
        <end position="1074"/>
    </location>
</feature>
<evidence type="ECO:0000256" key="9">
    <source>
        <dbReference type="ARBA" id="ARBA00004651"/>
    </source>
</evidence>
<keyword evidence="26 33" id="KW-0456">Lyase</keyword>
<evidence type="ECO:0000256" key="30">
    <source>
        <dbReference type="ARBA" id="ARBA00034111"/>
    </source>
</evidence>
<dbReference type="OrthoDB" id="10006362at2759"/>
<evidence type="ECO:0000256" key="22">
    <source>
        <dbReference type="ARBA" id="ARBA00023136"/>
    </source>
</evidence>
<evidence type="ECO:0000256" key="26">
    <source>
        <dbReference type="ARBA" id="ARBA00023239"/>
    </source>
</evidence>
<evidence type="ECO:0000256" key="12">
    <source>
        <dbReference type="ARBA" id="ARBA00022553"/>
    </source>
</evidence>
<evidence type="ECO:0000256" key="7">
    <source>
        <dbReference type="ARBA" id="ARBA00004345"/>
    </source>
</evidence>
<comment type="cofactor">
    <cofactor evidence="2">
        <name>Mn(2+)</name>
        <dbReference type="ChEBI" id="CHEBI:29035"/>
    </cofactor>
</comment>
<dbReference type="GO" id="GO:0050796">
    <property type="term" value="P:regulation of insulin secretion"/>
    <property type="evidence" value="ECO:0007669"/>
    <property type="project" value="UniProtKB-ARBA"/>
</dbReference>
<dbReference type="Ensembl" id="ENSSGRT00000063516.1">
    <property type="protein sequence ID" value="ENSSGRP00000059528.1"/>
    <property type="gene ID" value="ENSSGRG00000030940.1"/>
</dbReference>
<comment type="cofactor">
    <cofactor evidence="35">
        <name>Mg(2+)</name>
        <dbReference type="ChEBI" id="CHEBI:18420"/>
    </cofactor>
    <cofactor evidence="35">
        <name>Mn(2+)</name>
        <dbReference type="ChEBI" id="CHEBI:29035"/>
    </cofactor>
    <text evidence="35">Binds 2 magnesium ions per subunit. Is also active with manganese (in vitro).</text>
</comment>
<dbReference type="InterPro" id="IPR030672">
    <property type="entry name" value="Adcy"/>
</dbReference>